<sequence>MVSREQLLGWAHAALGYMENEKYAQAEAELRKILAVRPRDRFATRNLAICRELLFQQAGAGRDAAAITAARTQAEQAAAACAAVEPQSAIPRLLQARIAQTAGQEAAAVAHLEEAVRLEPQSPVAWWELYSALGGGQGLSSEQFHALPASRREALLAAGRQVDALQPDNWFFLKDWIHDLAAARQPDVRDVLERLRPQIAPFASFVEQDVRVNPLKFLDAAIQAAQDGQFAAVINALRPLVNVLLRPESPYDQGLLKKHSLEFVLRDFDAAFYAELGRPEVSAAAIPVRFVPFGTTPPELQDAPLRDMAWIDFDRDGWSDLAVLTADQLRVYRLTPAGEWQPAMAPLSLEGQWWRLYSADLDHDAEPPPSAADNNPSPLAGKNIPAADPDVLLAGPSGVLVLENRRAPDGSRSLVPIEQNPDWSKLRDVTALVLADLDHDGDLDVFVAASTGVHIGSQRGKLQFVDIADRSVLPPPGMTVLAATAIDWDRDVDVDLLLSTSTGLRLLENLRHGRFRDHPLDGLLSELAAATSLKVRDLDGNGAFDVVAAGPRGVQVVWREPPAAAAGVGRERNTELVMPAPVHRAALWDYDNDGLIDLVAASSSGIEIFRQVAPGKMERLKDALPGAAAEFVLPADIDQDGDFDLWTGPAATAWRNDGGNTHHWMTVHLFAQQEKGAARSDSKRVNHEGIGSLVELRAGERYQAAIVEGQSTHFGLGTATRADLLRVLWTNGVPNSYLSPAVDAHVFEEQLPIGSCPYLYTWDGARFVFCTDLLWNAPLGLRFAEGSVAPWREWEYLKIDGRRLQPREQRYELRITEELWEAAYFDQVKLFAVDHPREWQVFTNEKVGPADLATPLLHVVRNPRPPAAACDPRGRDVLRELLVADGEYARTYDRRLASGLVTDHFLELDLGDLAGARRITLFLTGWLFPTDTSLNVQLSQHPTGPRPRPPALWTPDARGEWREVRPFAGFIGGKPKTIAIDVSDVFTPGEYRLRIATNMEFAWDAAFFTVDETPLPFSVAESAAHLAQAGVSLPIAEESAVGNLPAFGEVRVRELPLRRADLHYRGFSQAVHRPGAGPEDYDYQRVSRESRWPPLNGHFTRYGDVRPLLLERDDHLAVFGAGDELELSFDAADDRLPAGWVRDFVLYNVGWDKDSVLNTVYGQSVEPLPFAAMTAYGHRDGHTRPLDAGYQRYLETYQTRRQNPAEFWNFVRSLDASTTVWPRSRFDGE</sequence>
<dbReference type="InterPro" id="IPR028994">
    <property type="entry name" value="Integrin_alpha_N"/>
</dbReference>
<name>A0A7C4QGK1_9PLAN</name>
<comment type="caution">
    <text evidence="2">The sequence shown here is derived from an EMBL/GenBank/DDBJ whole genome shotgun (WGS) entry which is preliminary data.</text>
</comment>
<dbReference type="SUPFAM" id="SSF48452">
    <property type="entry name" value="TPR-like"/>
    <property type="match status" value="1"/>
</dbReference>
<evidence type="ECO:0000256" key="1">
    <source>
        <dbReference type="ARBA" id="ARBA00022729"/>
    </source>
</evidence>
<proteinExistence type="predicted"/>
<dbReference type="Gene3D" id="1.25.40.10">
    <property type="entry name" value="Tetratricopeptide repeat domain"/>
    <property type="match status" value="1"/>
</dbReference>
<accession>A0A7C4QGK1</accession>
<dbReference type="EMBL" id="DSVQ01000006">
    <property type="protein sequence ID" value="HGT38221.1"/>
    <property type="molecule type" value="Genomic_DNA"/>
</dbReference>
<dbReference type="InterPro" id="IPR011990">
    <property type="entry name" value="TPR-like_helical_dom_sf"/>
</dbReference>
<dbReference type="AlphaFoldDB" id="A0A7C4QGK1"/>
<dbReference type="Pfam" id="PF13517">
    <property type="entry name" value="FG-GAP_3"/>
    <property type="match status" value="3"/>
</dbReference>
<dbReference type="InterPro" id="IPR013517">
    <property type="entry name" value="FG-GAP"/>
</dbReference>
<evidence type="ECO:0000313" key="2">
    <source>
        <dbReference type="EMBL" id="HGT38221.1"/>
    </source>
</evidence>
<dbReference type="SUPFAM" id="SSF69318">
    <property type="entry name" value="Integrin alpha N-terminal domain"/>
    <property type="match status" value="2"/>
</dbReference>
<dbReference type="PANTHER" id="PTHR44103:SF1">
    <property type="entry name" value="PROPROTEIN CONVERTASE P"/>
    <property type="match status" value="1"/>
</dbReference>
<gene>
    <name evidence="2" type="ORF">ENS64_02995</name>
</gene>
<keyword evidence="1" id="KW-0732">Signal</keyword>
<reference evidence="2" key="1">
    <citation type="journal article" date="2020" name="mSystems">
        <title>Genome- and Community-Level Interaction Insights into Carbon Utilization and Element Cycling Functions of Hydrothermarchaeota in Hydrothermal Sediment.</title>
        <authorList>
            <person name="Zhou Z."/>
            <person name="Liu Y."/>
            <person name="Xu W."/>
            <person name="Pan J."/>
            <person name="Luo Z.H."/>
            <person name="Li M."/>
        </authorList>
    </citation>
    <scope>NUCLEOTIDE SEQUENCE [LARGE SCALE GENOMIC DNA]</scope>
    <source>
        <strain evidence="2">SpSt-508</strain>
    </source>
</reference>
<dbReference type="PANTHER" id="PTHR44103">
    <property type="entry name" value="PROPROTEIN CONVERTASE P"/>
    <property type="match status" value="1"/>
</dbReference>
<protein>
    <submittedName>
        <fullName evidence="2">CRTAC1 family protein</fullName>
    </submittedName>
</protein>
<organism evidence="2">
    <name type="scientific">Schlesneria paludicola</name>
    <dbReference type="NCBI Taxonomy" id="360056"/>
    <lineage>
        <taxon>Bacteria</taxon>
        <taxon>Pseudomonadati</taxon>
        <taxon>Planctomycetota</taxon>
        <taxon>Planctomycetia</taxon>
        <taxon>Planctomycetales</taxon>
        <taxon>Planctomycetaceae</taxon>
        <taxon>Schlesneria</taxon>
    </lineage>
</organism>